<evidence type="ECO:0000256" key="1">
    <source>
        <dbReference type="ARBA" id="ARBA00000085"/>
    </source>
</evidence>
<keyword evidence="8 17" id="KW-0418">Kinase</keyword>
<dbReference type="CDD" id="cd00731">
    <property type="entry name" value="CheA_reg"/>
    <property type="match status" value="1"/>
</dbReference>
<dbReference type="PANTHER" id="PTHR43395:SF10">
    <property type="entry name" value="CHEMOTAXIS PROTEIN CHEA"/>
    <property type="match status" value="1"/>
</dbReference>
<feature type="domain" description="Histidine kinase" evidence="14">
    <location>
        <begin position="380"/>
        <end position="585"/>
    </location>
</feature>
<dbReference type="InterPro" id="IPR036890">
    <property type="entry name" value="HATPase_C_sf"/>
</dbReference>
<dbReference type="PANTHER" id="PTHR43395">
    <property type="entry name" value="SENSOR HISTIDINE KINASE CHEA"/>
    <property type="match status" value="1"/>
</dbReference>
<dbReference type="PROSITE" id="PS50851">
    <property type="entry name" value="CHEW"/>
    <property type="match status" value="1"/>
</dbReference>
<feature type="domain" description="CheW-like" evidence="15">
    <location>
        <begin position="587"/>
        <end position="719"/>
    </location>
</feature>
<dbReference type="EMBL" id="CP021425">
    <property type="protein sequence ID" value="ARU59388.1"/>
    <property type="molecule type" value="Genomic_DNA"/>
</dbReference>
<dbReference type="Pfam" id="PF02518">
    <property type="entry name" value="HATPase_c"/>
    <property type="match status" value="1"/>
</dbReference>
<keyword evidence="10" id="KW-0902">Two-component regulatory system</keyword>
<dbReference type="EC" id="2.7.13.3" evidence="2"/>
<dbReference type="OrthoDB" id="9803176at2"/>
<dbReference type="Pfam" id="PF02895">
    <property type="entry name" value="H-kinase_dim"/>
    <property type="match status" value="1"/>
</dbReference>
<evidence type="ECO:0000256" key="6">
    <source>
        <dbReference type="ARBA" id="ARBA00022679"/>
    </source>
</evidence>
<dbReference type="KEGG" id="ome:OLMES_5408"/>
<dbReference type="AlphaFoldDB" id="A0A1Y0IFT4"/>
<organism evidence="17 18">
    <name type="scientific">Oleiphilus messinensis</name>
    <dbReference type="NCBI Taxonomy" id="141451"/>
    <lineage>
        <taxon>Bacteria</taxon>
        <taxon>Pseudomonadati</taxon>
        <taxon>Pseudomonadota</taxon>
        <taxon>Gammaproteobacteria</taxon>
        <taxon>Oceanospirillales</taxon>
        <taxon>Oleiphilaceae</taxon>
        <taxon>Oleiphilus</taxon>
    </lineage>
</organism>
<dbReference type="Gene3D" id="1.10.287.560">
    <property type="entry name" value="Histidine kinase CheA-like, homodimeric domain"/>
    <property type="match status" value="1"/>
</dbReference>
<evidence type="ECO:0000259" key="16">
    <source>
        <dbReference type="PROSITE" id="PS50894"/>
    </source>
</evidence>
<evidence type="ECO:0000256" key="8">
    <source>
        <dbReference type="ARBA" id="ARBA00022777"/>
    </source>
</evidence>
<proteinExistence type="predicted"/>
<evidence type="ECO:0000259" key="14">
    <source>
        <dbReference type="PROSITE" id="PS50109"/>
    </source>
</evidence>
<evidence type="ECO:0000256" key="4">
    <source>
        <dbReference type="ARBA" id="ARBA00022500"/>
    </source>
</evidence>
<dbReference type="RefSeq" id="WP_087464068.1">
    <property type="nucleotide sequence ID" value="NZ_CP021425.1"/>
</dbReference>
<dbReference type="Gene3D" id="1.20.120.160">
    <property type="entry name" value="HPT domain"/>
    <property type="match status" value="1"/>
</dbReference>
<feature type="modified residue" description="Phosphohistidine" evidence="12">
    <location>
        <position position="46"/>
    </location>
</feature>
<keyword evidence="4" id="KW-0145">Chemotaxis</keyword>
<dbReference type="SUPFAM" id="SSF47226">
    <property type="entry name" value="Histidine-containing phosphotransfer domain, HPT domain"/>
    <property type="match status" value="1"/>
</dbReference>
<evidence type="ECO:0000256" key="11">
    <source>
        <dbReference type="ARBA" id="ARBA00035100"/>
    </source>
</evidence>
<dbReference type="InterPro" id="IPR036641">
    <property type="entry name" value="HPT_dom_sf"/>
</dbReference>
<keyword evidence="5 12" id="KW-0597">Phosphoprotein</keyword>
<evidence type="ECO:0000256" key="5">
    <source>
        <dbReference type="ARBA" id="ARBA00022553"/>
    </source>
</evidence>
<dbReference type="SMART" id="SM00260">
    <property type="entry name" value="CheW"/>
    <property type="match status" value="1"/>
</dbReference>
<dbReference type="InterPro" id="IPR037006">
    <property type="entry name" value="CheA-like_homodim_sf"/>
</dbReference>
<evidence type="ECO:0000313" key="18">
    <source>
        <dbReference type="Proteomes" id="UP000196027"/>
    </source>
</evidence>
<comment type="function">
    <text evidence="11">Involved in the transmission of sensory signals from the chemoreceptors to the flagellar motors. CheA is autophosphorylated; it can transfer its phosphate group to either CheB or CheY.</text>
</comment>
<dbReference type="Pfam" id="PF01584">
    <property type="entry name" value="CheW"/>
    <property type="match status" value="1"/>
</dbReference>
<evidence type="ECO:0000256" key="3">
    <source>
        <dbReference type="ARBA" id="ARBA00021495"/>
    </source>
</evidence>
<dbReference type="SUPFAM" id="SSF55874">
    <property type="entry name" value="ATPase domain of HSP90 chaperone/DNA topoisomerase II/histidine kinase"/>
    <property type="match status" value="1"/>
</dbReference>
<reference evidence="17 18" key="1">
    <citation type="submission" date="2017-05" db="EMBL/GenBank/DDBJ databases">
        <title>Genomic insights into alkan degradation activity of Oleiphilus messinensis.</title>
        <authorList>
            <person name="Kozyavkin S.A."/>
            <person name="Slesarev A.I."/>
            <person name="Golyshin P.N."/>
            <person name="Korzhenkov A."/>
            <person name="Golyshina O.N."/>
            <person name="Toshchakov S.V."/>
        </authorList>
    </citation>
    <scope>NUCLEOTIDE SEQUENCE [LARGE SCALE GENOMIC DNA]</scope>
    <source>
        <strain evidence="17 18">ME102</strain>
    </source>
</reference>
<dbReference type="Pfam" id="PF01627">
    <property type="entry name" value="Hpt"/>
    <property type="match status" value="1"/>
</dbReference>
<evidence type="ECO:0000256" key="7">
    <source>
        <dbReference type="ARBA" id="ARBA00022741"/>
    </source>
</evidence>
<dbReference type="Proteomes" id="UP000196027">
    <property type="component" value="Chromosome"/>
</dbReference>
<dbReference type="Gene3D" id="2.30.30.40">
    <property type="entry name" value="SH3 Domains"/>
    <property type="match status" value="1"/>
</dbReference>
<dbReference type="GO" id="GO:0005524">
    <property type="term" value="F:ATP binding"/>
    <property type="evidence" value="ECO:0007669"/>
    <property type="project" value="UniProtKB-KW"/>
</dbReference>
<dbReference type="InterPro" id="IPR036097">
    <property type="entry name" value="HisK_dim/P_sf"/>
</dbReference>
<keyword evidence="9" id="KW-0067">ATP-binding</keyword>
<dbReference type="FunFam" id="3.30.565.10:FF:000016">
    <property type="entry name" value="Chemotaxis protein CheA, putative"/>
    <property type="match status" value="1"/>
</dbReference>
<name>A0A1Y0IFT4_9GAMM</name>
<accession>A0A1Y0IFT4</accession>
<sequence length="746" mass="81427">MNVDSLVETFVEESTELLQEYEASLLTLESQGFDSESVGQLFRAAHTIKGSAGVVGMEHVVGFTHVTENVLSRLREQEIGISPQLIDVLLRAGDFISRLIDCALHSQDLDAEHEARGHQLIGELKIFLGESAGQIAPVTPIAPVNAAVDAGQARSVPDCWHLSIRFSPDSLRNGIEPTSFIAHLQTLGEVVKVVTVPDSMPEVDTMDPETCYLGFEVALRTDCDRDEIVNVFELAGDHCELHLMPPGSKIDDYLKLIDSLPECNLRLGEILVACNALSREELARILDLQSEEHETESAKDQPQNTPPRIGEMLVERGDVPQKVIDAAVNKQLNRDASNLKTIKLPAHRLDELINLVGELVIATAGNATLAQQFGQSDQIEAAAHVSSLVEEIRSSALQLRMVPIGDTFSRFTRVVRDVSAELGKQIRLSISGGETELDKSVVEKIADPLMHLVRNAMDHGIETAEQRIQAGKSEAGSLHLNAYHESGSVVIEVMDDGGGLDVEKIRAKAISNGLISADDTLSEAEIFNLIMEPGFSTKEQISNLSGRGVGMDVVRRNIESLRGTIELSSKLGQGTTMRIRLPLTLAIIDGFMVQCVQSTYVIPLDMIVECVELETRESENLKGNDYINLRGEVLPFLRLRDLFGARDIPQSRESIVVIQYGGKRAGLLVDRLLGEFQTVIKPLGPLFGNLQGVSGSTILGSGEVALILDVPALVSRIVNMEQQTYMPRIQGEKPSTSHTQPGSQLH</sequence>
<evidence type="ECO:0000313" key="17">
    <source>
        <dbReference type="EMBL" id="ARU59388.1"/>
    </source>
</evidence>
<feature type="region of interest" description="Disordered" evidence="13">
    <location>
        <begin position="726"/>
        <end position="746"/>
    </location>
</feature>
<feature type="compositionally biased region" description="Polar residues" evidence="13">
    <location>
        <begin position="733"/>
        <end position="746"/>
    </location>
</feature>
<evidence type="ECO:0000256" key="2">
    <source>
        <dbReference type="ARBA" id="ARBA00012438"/>
    </source>
</evidence>
<dbReference type="GO" id="GO:0000155">
    <property type="term" value="F:phosphorelay sensor kinase activity"/>
    <property type="evidence" value="ECO:0007669"/>
    <property type="project" value="InterPro"/>
</dbReference>
<dbReference type="GO" id="GO:0006935">
    <property type="term" value="P:chemotaxis"/>
    <property type="evidence" value="ECO:0007669"/>
    <property type="project" value="UniProtKB-KW"/>
</dbReference>
<dbReference type="CDD" id="cd00088">
    <property type="entry name" value="HPT"/>
    <property type="match status" value="1"/>
</dbReference>
<evidence type="ECO:0000256" key="13">
    <source>
        <dbReference type="SAM" id="MobiDB-lite"/>
    </source>
</evidence>
<dbReference type="SMART" id="SM01231">
    <property type="entry name" value="H-kinase_dim"/>
    <property type="match status" value="1"/>
</dbReference>
<dbReference type="CDD" id="cd16916">
    <property type="entry name" value="HATPase_CheA-like"/>
    <property type="match status" value="1"/>
</dbReference>
<dbReference type="Gene3D" id="3.30.565.10">
    <property type="entry name" value="Histidine kinase-like ATPase, C-terminal domain"/>
    <property type="match status" value="1"/>
</dbReference>
<dbReference type="InterPro" id="IPR005467">
    <property type="entry name" value="His_kinase_dom"/>
</dbReference>
<keyword evidence="7" id="KW-0547">Nucleotide-binding</keyword>
<gene>
    <name evidence="17" type="ORF">OLMES_5408</name>
</gene>
<dbReference type="InterPro" id="IPR002545">
    <property type="entry name" value="CheW-lke_dom"/>
</dbReference>
<dbReference type="InterPro" id="IPR051315">
    <property type="entry name" value="Bact_Chemotaxis_CheA"/>
</dbReference>
<dbReference type="SMART" id="SM00387">
    <property type="entry name" value="HATPase_c"/>
    <property type="match status" value="1"/>
</dbReference>
<evidence type="ECO:0000256" key="9">
    <source>
        <dbReference type="ARBA" id="ARBA00022840"/>
    </source>
</evidence>
<dbReference type="PROSITE" id="PS50109">
    <property type="entry name" value="HIS_KIN"/>
    <property type="match status" value="1"/>
</dbReference>
<dbReference type="InterPro" id="IPR036061">
    <property type="entry name" value="CheW-like_dom_sf"/>
</dbReference>
<dbReference type="InterPro" id="IPR004105">
    <property type="entry name" value="CheA-like_dim"/>
</dbReference>
<evidence type="ECO:0000259" key="15">
    <source>
        <dbReference type="PROSITE" id="PS50851"/>
    </source>
</evidence>
<comment type="catalytic activity">
    <reaction evidence="1">
        <text>ATP + protein L-histidine = ADP + protein N-phospho-L-histidine.</text>
        <dbReference type="EC" id="2.7.13.3"/>
    </reaction>
</comment>
<dbReference type="PRINTS" id="PR00344">
    <property type="entry name" value="BCTRLSENSOR"/>
</dbReference>
<dbReference type="SUPFAM" id="SSF47384">
    <property type="entry name" value="Homodimeric domain of signal transducing histidine kinase"/>
    <property type="match status" value="1"/>
</dbReference>
<evidence type="ECO:0000256" key="10">
    <source>
        <dbReference type="ARBA" id="ARBA00023012"/>
    </source>
</evidence>
<feature type="domain" description="HPt" evidence="16">
    <location>
        <begin position="1"/>
        <end position="103"/>
    </location>
</feature>
<dbReference type="SMART" id="SM00073">
    <property type="entry name" value="HPT"/>
    <property type="match status" value="1"/>
</dbReference>
<keyword evidence="6" id="KW-0808">Transferase</keyword>
<dbReference type="PROSITE" id="PS50894">
    <property type="entry name" value="HPT"/>
    <property type="match status" value="1"/>
</dbReference>
<protein>
    <recommendedName>
        <fullName evidence="3">Chemotaxis protein CheA</fullName>
        <ecNumber evidence="2">2.7.13.3</ecNumber>
    </recommendedName>
</protein>
<dbReference type="InterPro" id="IPR008207">
    <property type="entry name" value="Sig_transdc_His_kin_Hpt_dom"/>
</dbReference>
<dbReference type="InterPro" id="IPR004358">
    <property type="entry name" value="Sig_transdc_His_kin-like_C"/>
</dbReference>
<evidence type="ECO:0000256" key="12">
    <source>
        <dbReference type="PROSITE-ProRule" id="PRU00110"/>
    </source>
</evidence>
<dbReference type="SUPFAM" id="SSF50341">
    <property type="entry name" value="CheW-like"/>
    <property type="match status" value="1"/>
</dbReference>
<keyword evidence="18" id="KW-1185">Reference proteome</keyword>
<dbReference type="GO" id="GO:0005737">
    <property type="term" value="C:cytoplasm"/>
    <property type="evidence" value="ECO:0007669"/>
    <property type="project" value="InterPro"/>
</dbReference>
<dbReference type="InterPro" id="IPR003594">
    <property type="entry name" value="HATPase_dom"/>
</dbReference>